<dbReference type="GO" id="GO:0008270">
    <property type="term" value="F:zinc ion binding"/>
    <property type="evidence" value="ECO:0007669"/>
    <property type="project" value="UniProtKB-KW"/>
</dbReference>
<dbReference type="Gene3D" id="3.30.40.10">
    <property type="entry name" value="Zinc/RING finger domain, C3HC4 (zinc finger)"/>
    <property type="match status" value="1"/>
</dbReference>
<evidence type="ECO:0000256" key="4">
    <source>
        <dbReference type="ARBA" id="ARBA00022771"/>
    </source>
</evidence>
<organism evidence="8 11">
    <name type="scientific">Peronospora belbahrii</name>
    <dbReference type="NCBI Taxonomy" id="622444"/>
    <lineage>
        <taxon>Eukaryota</taxon>
        <taxon>Sar</taxon>
        <taxon>Stramenopiles</taxon>
        <taxon>Oomycota</taxon>
        <taxon>Peronosporomycetes</taxon>
        <taxon>Peronosporales</taxon>
        <taxon>Peronosporaceae</taxon>
        <taxon>Peronospora</taxon>
    </lineage>
</organism>
<evidence type="ECO:0000256" key="2">
    <source>
        <dbReference type="ARBA" id="ARBA00022723"/>
    </source>
</evidence>
<dbReference type="SUPFAM" id="SSF117281">
    <property type="entry name" value="Kelch motif"/>
    <property type="match status" value="1"/>
</dbReference>
<dbReference type="PROSITE" id="PS50089">
    <property type="entry name" value="ZF_RING_2"/>
    <property type="match status" value="1"/>
</dbReference>
<evidence type="ECO:0000259" key="7">
    <source>
        <dbReference type="PROSITE" id="PS50089"/>
    </source>
</evidence>
<evidence type="ECO:0000256" key="1">
    <source>
        <dbReference type="ARBA" id="ARBA00022441"/>
    </source>
</evidence>
<feature type="domain" description="RING-type" evidence="7">
    <location>
        <begin position="91"/>
        <end position="129"/>
    </location>
</feature>
<reference evidence="8 10" key="1">
    <citation type="submission" date="2021-11" db="EMBL/GenBank/DDBJ databases">
        <authorList>
            <person name="Islam A."/>
            <person name="Islam S."/>
            <person name="Flora M.S."/>
            <person name="Rahman M."/>
            <person name="Ziaur R.M."/>
            <person name="Epstein J.H."/>
            <person name="Hassan M."/>
            <person name="Klassen M."/>
            <person name="Woodard K."/>
            <person name="Webb A."/>
            <person name="Webby R.J."/>
            <person name="El Zowalaty M.E."/>
        </authorList>
    </citation>
    <scope>NUCLEOTIDE SEQUENCE</scope>
    <source>
        <strain evidence="9">Pbs1</strain>
        <strain evidence="8">Pbs3</strain>
    </source>
</reference>
<evidence type="ECO:0000313" key="10">
    <source>
        <dbReference type="Proteomes" id="UP001158986"/>
    </source>
</evidence>
<evidence type="ECO:0000256" key="3">
    <source>
        <dbReference type="ARBA" id="ARBA00022737"/>
    </source>
</evidence>
<dbReference type="InterPro" id="IPR017907">
    <property type="entry name" value="Znf_RING_CS"/>
</dbReference>
<keyword evidence="3" id="KW-0677">Repeat</keyword>
<comment type="caution">
    <text evidence="8">The sequence shown here is derived from an EMBL/GenBank/DDBJ whole genome shotgun (WGS) entry which is preliminary data.</text>
</comment>
<keyword evidence="1" id="KW-0880">Kelch repeat</keyword>
<evidence type="ECO:0000313" key="8">
    <source>
        <dbReference type="EMBL" id="CAH0476688.1"/>
    </source>
</evidence>
<protein>
    <recommendedName>
        <fullName evidence="7">RING-type domain-containing protein</fullName>
    </recommendedName>
</protein>
<dbReference type="Proteomes" id="UP001160483">
    <property type="component" value="Unassembled WGS sequence"/>
</dbReference>
<dbReference type="InterPro" id="IPR001841">
    <property type="entry name" value="Znf_RING"/>
</dbReference>
<dbReference type="PANTHER" id="PTHR46093:SF18">
    <property type="entry name" value="FIBRONECTIN TYPE-III DOMAIN-CONTAINING PROTEIN"/>
    <property type="match status" value="1"/>
</dbReference>
<accession>A0AAU9KUX9</accession>
<proteinExistence type="predicted"/>
<dbReference type="EMBL" id="CAKLCB010000372">
    <property type="protein sequence ID" value="CAH0520862.1"/>
    <property type="molecule type" value="Genomic_DNA"/>
</dbReference>
<sequence>MRYLINDITDSFTLSEETQPTNENLDRDEADRAQEQDIQHLSDNKEENTAEFNDYDGLFASGNCTIEDESWESVAETVYNVHLQLAPSISCSICLRMTQFPARQDCGHVLCLTCMQHSLSFLGNCTLCQAQQIFRSGKTGAVSGPETMGYAFTSAGQDLHLPLSSSAMFPTPYQGAIVQLDHMHFNNTNYSNSISTAVSTIYDVDKIHHDLLPASSLTDLQLDNLSDFDDVIDLDDLVSSDSERPSPPVAARTSLSGSFIAGPARHPRTSVRKIGTYAFELASATKKTVSDMAPTVGRATVSQAGKRKARTRKGKREEIAIVHMVWKAVKSEGLPPDPRYDCGLAIHKSVVIVVGGIVGKLRLNDLHTLDLAERPSPRWVQPPISGTPPPPGHLLQIFVIKDDLYAIGGTIDGKFLTELHRLDFDEWKWERLEVAGTLPSMRYWYSLVVLQGMAILYGGYGHPQRLSDTFALRFDTEIPTWVELQPRGDIPGQSSTHSVCVIEDHMYIFGGYDGKYRRGQLFAFTIEDASNAYIDCVWHKVETQGHGPASRYTHSATSIGSTLIVYGGNTGCLKGDAYILDLGADDEIPIWKLVKCDPPLIPRAWHRALTWNGGMYVFGGNTTNGQDNSVMRLTFTAL</sequence>
<keyword evidence="4 6" id="KW-0863">Zinc-finger</keyword>
<dbReference type="EMBL" id="CAKKTJ010000158">
    <property type="protein sequence ID" value="CAH0476688.1"/>
    <property type="molecule type" value="Genomic_DNA"/>
</dbReference>
<evidence type="ECO:0000256" key="5">
    <source>
        <dbReference type="ARBA" id="ARBA00022833"/>
    </source>
</evidence>
<name>A0AAU9KUX9_9STRA</name>
<keyword evidence="5" id="KW-0862">Zinc</keyword>
<gene>
    <name evidence="9" type="ORF">PBS001_LOCUS7327</name>
    <name evidence="8" type="ORF">PBS003_LOCUS3459</name>
</gene>
<keyword evidence="10" id="KW-1185">Reference proteome</keyword>
<dbReference type="Pfam" id="PF24681">
    <property type="entry name" value="Kelch_KLHDC2_KLHL20_DRC7"/>
    <property type="match status" value="1"/>
</dbReference>
<dbReference type="PROSITE" id="PS00518">
    <property type="entry name" value="ZF_RING_1"/>
    <property type="match status" value="1"/>
</dbReference>
<evidence type="ECO:0000313" key="11">
    <source>
        <dbReference type="Proteomes" id="UP001160483"/>
    </source>
</evidence>
<keyword evidence="2" id="KW-0479">Metal-binding</keyword>
<dbReference type="InterPro" id="IPR013083">
    <property type="entry name" value="Znf_RING/FYVE/PHD"/>
</dbReference>
<dbReference type="InterPro" id="IPR015915">
    <property type="entry name" value="Kelch-typ_b-propeller"/>
</dbReference>
<dbReference type="PANTHER" id="PTHR46093">
    <property type="entry name" value="ACYL-COA-BINDING DOMAIN-CONTAINING PROTEIN 5"/>
    <property type="match status" value="1"/>
</dbReference>
<evidence type="ECO:0000256" key="6">
    <source>
        <dbReference type="PROSITE-ProRule" id="PRU00175"/>
    </source>
</evidence>
<dbReference type="Gene3D" id="2.120.10.80">
    <property type="entry name" value="Kelch-type beta propeller"/>
    <property type="match status" value="2"/>
</dbReference>
<evidence type="ECO:0000313" key="9">
    <source>
        <dbReference type="EMBL" id="CAH0520862.1"/>
    </source>
</evidence>
<dbReference type="Proteomes" id="UP001158986">
    <property type="component" value="Unassembled WGS sequence"/>
</dbReference>
<dbReference type="AlphaFoldDB" id="A0AAU9KUX9"/>
<dbReference type="SUPFAM" id="SSF57850">
    <property type="entry name" value="RING/U-box"/>
    <property type="match status" value="1"/>
</dbReference>